<evidence type="ECO:0000313" key="2">
    <source>
        <dbReference type="Proteomes" id="UP000238413"/>
    </source>
</evidence>
<evidence type="ECO:0000313" key="1">
    <source>
        <dbReference type="EMBL" id="AVH58035.1"/>
    </source>
</evidence>
<protein>
    <recommendedName>
        <fullName evidence="3">Secreted protein</fullName>
    </recommendedName>
</protein>
<gene>
    <name evidence="1" type="ORF">C4B68_22240</name>
</gene>
<organism evidence="1 2">
    <name type="scientific">Streptomyces dengpaensis</name>
    <dbReference type="NCBI Taxonomy" id="2049881"/>
    <lineage>
        <taxon>Bacteria</taxon>
        <taxon>Bacillati</taxon>
        <taxon>Actinomycetota</taxon>
        <taxon>Actinomycetes</taxon>
        <taxon>Kitasatosporales</taxon>
        <taxon>Streptomycetaceae</taxon>
        <taxon>Streptomyces</taxon>
    </lineage>
</organism>
<evidence type="ECO:0008006" key="3">
    <source>
        <dbReference type="Google" id="ProtNLM"/>
    </source>
</evidence>
<keyword evidence="2" id="KW-1185">Reference proteome</keyword>
<reference evidence="1 2" key="1">
    <citation type="submission" date="2018-02" db="EMBL/GenBank/DDBJ databases">
        <title>Complete genome sequence of Streptomyces dengpaensis, the producer of angucyclines.</title>
        <authorList>
            <person name="Yumei L."/>
        </authorList>
    </citation>
    <scope>NUCLEOTIDE SEQUENCE [LARGE SCALE GENOMIC DNA]</scope>
    <source>
        <strain evidence="1 2">XZHG99</strain>
    </source>
</reference>
<dbReference type="EMBL" id="CP026652">
    <property type="protein sequence ID" value="AVH58035.1"/>
    <property type="molecule type" value="Genomic_DNA"/>
</dbReference>
<name>A0ABM6STI3_9ACTN</name>
<sequence>MAGRWGSSAFSGCCWGRPLLCQCRASASRVKGAALRFASAAPIGLRPTLDSARSSTGEKRAGGPEGWVAEAGGRQLAFPSHRLRCPPGVFLSLRET</sequence>
<accession>A0ABM6STI3</accession>
<dbReference type="Proteomes" id="UP000238413">
    <property type="component" value="Chromosome"/>
</dbReference>
<proteinExistence type="predicted"/>